<gene>
    <name evidence="7" type="ORF">AV656_05405</name>
</gene>
<dbReference type="Pfam" id="PF00496">
    <property type="entry name" value="SBP_bac_5"/>
    <property type="match status" value="1"/>
</dbReference>
<dbReference type="Proteomes" id="UP000076490">
    <property type="component" value="Unassembled WGS sequence"/>
</dbReference>
<evidence type="ECO:0000256" key="2">
    <source>
        <dbReference type="ARBA" id="ARBA00022448"/>
    </source>
</evidence>
<evidence type="ECO:0000256" key="5">
    <source>
        <dbReference type="SAM" id="SignalP"/>
    </source>
</evidence>
<dbReference type="InterPro" id="IPR030678">
    <property type="entry name" value="Peptide/Ni-bd"/>
</dbReference>
<organism evidence="7 8">
    <name type="scientific">Bhargavaea cecembensis</name>
    <dbReference type="NCBI Taxonomy" id="394098"/>
    <lineage>
        <taxon>Bacteria</taxon>
        <taxon>Bacillati</taxon>
        <taxon>Bacillota</taxon>
        <taxon>Bacilli</taxon>
        <taxon>Bacillales</taxon>
        <taxon>Caryophanaceae</taxon>
        <taxon>Bhargavaea</taxon>
    </lineage>
</organism>
<dbReference type="PROSITE" id="PS51257">
    <property type="entry name" value="PROKAR_LIPOPROTEIN"/>
    <property type="match status" value="1"/>
</dbReference>
<comment type="caution">
    <text evidence="7">The sequence shown here is derived from an EMBL/GenBank/DDBJ whole genome shotgun (WGS) entry which is preliminary data.</text>
</comment>
<keyword evidence="2" id="KW-0813">Transport</keyword>
<feature type="region of interest" description="Disordered" evidence="4">
    <location>
        <begin position="27"/>
        <end position="61"/>
    </location>
</feature>
<proteinExistence type="inferred from homology"/>
<dbReference type="Gene3D" id="3.90.76.10">
    <property type="entry name" value="Dipeptide-binding Protein, Domain 1"/>
    <property type="match status" value="1"/>
</dbReference>
<dbReference type="OrthoDB" id="9796817at2"/>
<dbReference type="Gene3D" id="3.10.105.10">
    <property type="entry name" value="Dipeptide-binding Protein, Domain 3"/>
    <property type="match status" value="1"/>
</dbReference>
<dbReference type="AlphaFoldDB" id="A0A165H038"/>
<evidence type="ECO:0000256" key="3">
    <source>
        <dbReference type="ARBA" id="ARBA00022729"/>
    </source>
</evidence>
<dbReference type="Gene3D" id="3.40.190.10">
    <property type="entry name" value="Periplasmic binding protein-like II"/>
    <property type="match status" value="1"/>
</dbReference>
<evidence type="ECO:0000256" key="4">
    <source>
        <dbReference type="SAM" id="MobiDB-lite"/>
    </source>
</evidence>
<evidence type="ECO:0000313" key="8">
    <source>
        <dbReference type="Proteomes" id="UP000076490"/>
    </source>
</evidence>
<dbReference type="InterPro" id="IPR039424">
    <property type="entry name" value="SBP_5"/>
</dbReference>
<dbReference type="SUPFAM" id="SSF53850">
    <property type="entry name" value="Periplasmic binding protein-like II"/>
    <property type="match status" value="1"/>
</dbReference>
<dbReference type="GO" id="GO:0015833">
    <property type="term" value="P:peptide transport"/>
    <property type="evidence" value="ECO:0007669"/>
    <property type="project" value="TreeGrafter"/>
</dbReference>
<comment type="similarity">
    <text evidence="1">Belongs to the bacterial solute-binding protein 5 family.</text>
</comment>
<dbReference type="PANTHER" id="PTHR30290:SF9">
    <property type="entry name" value="OLIGOPEPTIDE-BINDING PROTEIN APPA"/>
    <property type="match status" value="1"/>
</dbReference>
<feature type="chain" id="PRO_5039498604" evidence="5">
    <location>
        <begin position="22"/>
        <end position="579"/>
    </location>
</feature>
<accession>A0A165H038</accession>
<reference evidence="7 8" key="1">
    <citation type="submission" date="2016-01" db="EMBL/GenBank/DDBJ databases">
        <title>Whole genome sequencing of Bhargavaea cecembensis T14.</title>
        <authorList>
            <person name="Hong K.W."/>
        </authorList>
    </citation>
    <scope>NUCLEOTIDE SEQUENCE [LARGE SCALE GENOMIC DNA]</scope>
    <source>
        <strain evidence="7 8">T14</strain>
    </source>
</reference>
<dbReference type="NCBIfam" id="NF045467">
    <property type="entry name" value="Opp4A"/>
    <property type="match status" value="1"/>
</dbReference>
<evidence type="ECO:0000313" key="7">
    <source>
        <dbReference type="EMBL" id="KZE38355.1"/>
    </source>
</evidence>
<evidence type="ECO:0000259" key="6">
    <source>
        <dbReference type="Pfam" id="PF00496"/>
    </source>
</evidence>
<dbReference type="RefSeq" id="WP_063179748.1">
    <property type="nucleotide sequence ID" value="NZ_LQNT01000009.1"/>
</dbReference>
<feature type="compositionally biased region" description="Basic and acidic residues" evidence="4">
    <location>
        <begin position="37"/>
        <end position="47"/>
    </location>
</feature>
<dbReference type="InterPro" id="IPR050034">
    <property type="entry name" value="Opp4A"/>
</dbReference>
<keyword evidence="3 5" id="KW-0732">Signal</keyword>
<dbReference type="GO" id="GO:0043190">
    <property type="term" value="C:ATP-binding cassette (ABC) transporter complex"/>
    <property type="evidence" value="ECO:0007669"/>
    <property type="project" value="InterPro"/>
</dbReference>
<dbReference type="PANTHER" id="PTHR30290">
    <property type="entry name" value="PERIPLASMIC BINDING COMPONENT OF ABC TRANSPORTER"/>
    <property type="match status" value="1"/>
</dbReference>
<name>A0A165H038_9BACL</name>
<dbReference type="PIRSF" id="PIRSF002741">
    <property type="entry name" value="MppA"/>
    <property type="match status" value="1"/>
</dbReference>
<dbReference type="GO" id="GO:1904680">
    <property type="term" value="F:peptide transmembrane transporter activity"/>
    <property type="evidence" value="ECO:0007669"/>
    <property type="project" value="TreeGrafter"/>
</dbReference>
<feature type="signal peptide" evidence="5">
    <location>
        <begin position="1"/>
        <end position="21"/>
    </location>
</feature>
<protein>
    <submittedName>
        <fullName evidence="7">Peptide ABC transporter substrate-binding protein</fullName>
    </submittedName>
</protein>
<evidence type="ECO:0000256" key="1">
    <source>
        <dbReference type="ARBA" id="ARBA00005695"/>
    </source>
</evidence>
<sequence length="579" mass="64911">MKRKSMLWLFAMILVLSAFLAACGGGGSDDASDSDSGDSKDGEKATEEQSGEPQQGGTLTYGLDATPEGLYNWAFYGIATDAEIIEFFDEGLIEYDENLQPIPNLAEWETEDNQHFTFKFKEGVKWHNGEELTVNDWVFALETIAHPDYDGPRYANVETIEGAPAFRAGEADSISGLKVVDDYTIEVTFDEPRLNNLTNIWSYPMSQKEFEGIEVADMSGSEQVRTKPVGLGPFKVENVVPGESLELVKNEDYWNGEVNLDKIIIRVIDNTATVGALQNGDIDMISLQPVSAPDVEKLDNVEVVTAPGLSYYYVGFKLGKFDNDKKEIVEELPKYQDLNLRKAMAHAINREEWIDAFFFGYGKPVNKPVPTAHWIAADDSEVNVYEYDPEKAKQLLDEAGFVDTNDDGFREDPNGDEFVVKFSHYATGNPTFESRSQAIAQYWEEVGLKSEVEMVEVNLYYDMVEKDDPSIETFFGGWGTGTDPDPSALWKADQLWNYPRYNNPDADALLEQALSVEEVGDDQEKRAQVYAEWQKTVTEDVPMIFIAELDEIMGVGENVGGFSMDVSGYNNPAEWYLEK</sequence>
<dbReference type="GO" id="GO:0042597">
    <property type="term" value="C:periplasmic space"/>
    <property type="evidence" value="ECO:0007669"/>
    <property type="project" value="UniProtKB-ARBA"/>
</dbReference>
<dbReference type="EMBL" id="LQNT01000009">
    <property type="protein sequence ID" value="KZE38355.1"/>
    <property type="molecule type" value="Genomic_DNA"/>
</dbReference>
<feature type="domain" description="Solute-binding protein family 5" evidence="6">
    <location>
        <begin position="101"/>
        <end position="491"/>
    </location>
</feature>
<dbReference type="InterPro" id="IPR000914">
    <property type="entry name" value="SBP_5_dom"/>
</dbReference>